<evidence type="ECO:0000256" key="8">
    <source>
        <dbReference type="SAM" id="Phobius"/>
    </source>
</evidence>
<evidence type="ECO:0000256" key="2">
    <source>
        <dbReference type="ARBA" id="ARBA00004687"/>
    </source>
</evidence>
<feature type="transmembrane region" description="Helical" evidence="8">
    <location>
        <begin position="197"/>
        <end position="222"/>
    </location>
</feature>
<keyword evidence="4 8" id="KW-0812">Transmembrane</keyword>
<evidence type="ECO:0008006" key="11">
    <source>
        <dbReference type="Google" id="ProtNLM"/>
    </source>
</evidence>
<evidence type="ECO:0000313" key="10">
    <source>
        <dbReference type="Proteomes" id="UP001378592"/>
    </source>
</evidence>
<keyword evidence="3" id="KW-0337">GPI-anchor biosynthesis</keyword>
<proteinExistence type="predicted"/>
<evidence type="ECO:0000256" key="4">
    <source>
        <dbReference type="ARBA" id="ARBA00022692"/>
    </source>
</evidence>
<dbReference type="GO" id="GO:0005789">
    <property type="term" value="C:endoplasmic reticulum membrane"/>
    <property type="evidence" value="ECO:0007669"/>
    <property type="project" value="UniProtKB-SubCell"/>
</dbReference>
<organism evidence="9 10">
    <name type="scientific">Gryllus longicercus</name>
    <dbReference type="NCBI Taxonomy" id="2509291"/>
    <lineage>
        <taxon>Eukaryota</taxon>
        <taxon>Metazoa</taxon>
        <taxon>Ecdysozoa</taxon>
        <taxon>Arthropoda</taxon>
        <taxon>Hexapoda</taxon>
        <taxon>Insecta</taxon>
        <taxon>Pterygota</taxon>
        <taxon>Neoptera</taxon>
        <taxon>Polyneoptera</taxon>
        <taxon>Orthoptera</taxon>
        <taxon>Ensifera</taxon>
        <taxon>Gryllidea</taxon>
        <taxon>Grylloidea</taxon>
        <taxon>Gryllidae</taxon>
        <taxon>Gryllinae</taxon>
        <taxon>Gryllus</taxon>
    </lineage>
</organism>
<keyword evidence="5" id="KW-0256">Endoplasmic reticulum</keyword>
<dbReference type="Pfam" id="PF06699">
    <property type="entry name" value="PIG-F"/>
    <property type="match status" value="1"/>
</dbReference>
<dbReference type="Proteomes" id="UP001378592">
    <property type="component" value="Unassembled WGS sequence"/>
</dbReference>
<evidence type="ECO:0000256" key="3">
    <source>
        <dbReference type="ARBA" id="ARBA00022502"/>
    </source>
</evidence>
<feature type="transmembrane region" description="Helical" evidence="8">
    <location>
        <begin position="170"/>
        <end position="191"/>
    </location>
</feature>
<name>A0AAN9YZN6_9ORTH</name>
<feature type="transmembrane region" description="Helical" evidence="8">
    <location>
        <begin position="95"/>
        <end position="116"/>
    </location>
</feature>
<dbReference type="AlphaFoldDB" id="A0AAN9YZN6"/>
<dbReference type="GO" id="GO:0006506">
    <property type="term" value="P:GPI anchor biosynthetic process"/>
    <property type="evidence" value="ECO:0007669"/>
    <property type="project" value="UniProtKB-KW"/>
</dbReference>
<protein>
    <recommendedName>
        <fullName evidence="11">Phosphatidylinositol-glycan biosynthesis class F protein</fullName>
    </recommendedName>
</protein>
<dbReference type="InterPro" id="IPR009580">
    <property type="entry name" value="GPI_biosynthesis_protein_Pig-F"/>
</dbReference>
<reference evidence="9 10" key="1">
    <citation type="submission" date="2024-03" db="EMBL/GenBank/DDBJ databases">
        <title>The genome assembly and annotation of the cricket Gryllus longicercus Weissman &amp; Gray.</title>
        <authorList>
            <person name="Szrajer S."/>
            <person name="Gray D."/>
            <person name="Ylla G."/>
        </authorList>
    </citation>
    <scope>NUCLEOTIDE SEQUENCE [LARGE SCALE GENOMIC DNA]</scope>
    <source>
        <strain evidence="9">DAG 2021-001</strain>
        <tissue evidence="9">Whole body minus gut</tissue>
    </source>
</reference>
<evidence type="ECO:0000256" key="7">
    <source>
        <dbReference type="ARBA" id="ARBA00023136"/>
    </source>
</evidence>
<comment type="caution">
    <text evidence="9">The sequence shown here is derived from an EMBL/GenBank/DDBJ whole genome shotgun (WGS) entry which is preliminary data.</text>
</comment>
<keyword evidence="10" id="KW-1185">Reference proteome</keyword>
<feature type="transmembrane region" description="Helical" evidence="8">
    <location>
        <begin position="128"/>
        <end position="158"/>
    </location>
</feature>
<comment type="pathway">
    <text evidence="2">Glycolipid biosynthesis; glycosylphosphatidylinositol-anchor biosynthesis.</text>
</comment>
<keyword evidence="7 8" id="KW-0472">Membrane</keyword>
<feature type="transmembrane region" description="Helical" evidence="8">
    <location>
        <begin position="12"/>
        <end position="35"/>
    </location>
</feature>
<gene>
    <name evidence="9" type="ORF">R5R35_010734</name>
</gene>
<accession>A0AAN9YZN6</accession>
<evidence type="ECO:0000313" key="9">
    <source>
        <dbReference type="EMBL" id="KAK7790866.1"/>
    </source>
</evidence>
<evidence type="ECO:0000256" key="1">
    <source>
        <dbReference type="ARBA" id="ARBA00004477"/>
    </source>
</evidence>
<evidence type="ECO:0000256" key="5">
    <source>
        <dbReference type="ARBA" id="ARBA00022824"/>
    </source>
</evidence>
<dbReference type="EMBL" id="JAZDUA010000581">
    <property type="protein sequence ID" value="KAK7790866.1"/>
    <property type="molecule type" value="Genomic_DNA"/>
</dbReference>
<feature type="transmembrane region" description="Helical" evidence="8">
    <location>
        <begin position="47"/>
        <end position="67"/>
    </location>
</feature>
<sequence>MHLSNFDDYQSYKLVAFYCGCTCVYFSTLLSALYFTNYLYSIGKYSFYPVIGVIIVAEYIKFLVGTFHFPKTQTGRYDGFTSTKRNNLWTRIREILKSSFIIVLMWFVYFFIAILFGAEVFSKHEETFMLSAVLCALTVFPVCLNLGSNSVISLLFGIKMTGDILRESLFCSYRYTLLGTWLGAFVIPLDWDRPWQVWPIPCASGAMLGFIVGNMVMLLSLLPKIIKSCYCKSGKKN</sequence>
<evidence type="ECO:0000256" key="6">
    <source>
        <dbReference type="ARBA" id="ARBA00022989"/>
    </source>
</evidence>
<keyword evidence="6 8" id="KW-1133">Transmembrane helix</keyword>
<comment type="subcellular location">
    <subcellularLocation>
        <location evidence="1">Endoplasmic reticulum membrane</location>
        <topology evidence="1">Multi-pass membrane protein</topology>
    </subcellularLocation>
</comment>